<dbReference type="GO" id="GO:0008973">
    <property type="term" value="F:phosphopentomutase activity"/>
    <property type="evidence" value="ECO:0007669"/>
    <property type="project" value="TreeGrafter"/>
</dbReference>
<evidence type="ECO:0000256" key="2">
    <source>
        <dbReference type="ARBA" id="ARBA00004496"/>
    </source>
</evidence>
<comment type="similarity">
    <text evidence="3">Belongs to the phosphohexose mutase family.</text>
</comment>
<dbReference type="GO" id="GO:0006166">
    <property type="term" value="P:purine ribonucleoside salvage"/>
    <property type="evidence" value="ECO:0007669"/>
    <property type="project" value="TreeGrafter"/>
</dbReference>
<feature type="domain" description="Alpha-D-phosphohexomutase C-terminal" evidence="11">
    <location>
        <begin position="540"/>
        <end position="578"/>
    </location>
</feature>
<dbReference type="CDD" id="cd05799">
    <property type="entry name" value="PGM2"/>
    <property type="match status" value="1"/>
</dbReference>
<evidence type="ECO:0000259" key="13">
    <source>
        <dbReference type="Pfam" id="PF02879"/>
    </source>
</evidence>
<dbReference type="InterPro" id="IPR016066">
    <property type="entry name" value="A-D-PHexomutase_CS"/>
</dbReference>
<dbReference type="Gene3D" id="3.30.310.50">
    <property type="entry name" value="Alpha-D-phosphohexomutase, C-terminal domain"/>
    <property type="match status" value="1"/>
</dbReference>
<organism evidence="15 16">
    <name type="scientific">[Candida] arabinofermentans NRRL YB-2248</name>
    <dbReference type="NCBI Taxonomy" id="983967"/>
    <lineage>
        <taxon>Eukaryota</taxon>
        <taxon>Fungi</taxon>
        <taxon>Dikarya</taxon>
        <taxon>Ascomycota</taxon>
        <taxon>Saccharomycotina</taxon>
        <taxon>Pichiomycetes</taxon>
        <taxon>Pichiales</taxon>
        <taxon>Pichiaceae</taxon>
        <taxon>Ogataea</taxon>
        <taxon>Ogataea/Candida clade</taxon>
    </lineage>
</organism>
<dbReference type="OrthoDB" id="8300170at2759"/>
<evidence type="ECO:0000256" key="7">
    <source>
        <dbReference type="ARBA" id="ARBA00022723"/>
    </source>
</evidence>
<dbReference type="Proteomes" id="UP000094801">
    <property type="component" value="Unassembled WGS sequence"/>
</dbReference>
<dbReference type="InterPro" id="IPR005846">
    <property type="entry name" value="A-D-PHexomutase_a/b/a-III"/>
</dbReference>
<dbReference type="SUPFAM" id="SSF53738">
    <property type="entry name" value="Phosphoglucomutase, first 3 domains"/>
    <property type="match status" value="3"/>
</dbReference>
<evidence type="ECO:0000256" key="6">
    <source>
        <dbReference type="ARBA" id="ARBA00022553"/>
    </source>
</evidence>
<evidence type="ECO:0000256" key="1">
    <source>
        <dbReference type="ARBA" id="ARBA00001946"/>
    </source>
</evidence>
<feature type="domain" description="Alpha-D-phosphohexomutase alpha/beta/alpha" evidence="14">
    <location>
        <begin position="337"/>
        <end position="455"/>
    </location>
</feature>
<dbReference type="PRINTS" id="PR00509">
    <property type="entry name" value="PGMPMM"/>
</dbReference>
<dbReference type="PANTHER" id="PTHR45745">
    <property type="entry name" value="PHOSPHOMANNOMUTASE 45A"/>
    <property type="match status" value="1"/>
</dbReference>
<sequence>MSSQDVYALAQQWLSIDKNPTTRSQIETLVAAHDDITLSQLLSTRILFGTAGLRAKMEAGFSRMNDVTVLQASQGLASYILSQKLDHKSDHQPSIVIGHDHRFNSSRFANLTAAAFLHYGFKVYFLGPDIVATPLVPFAIDHFKTDGGIMITASHNPKDDNGYKVYWGNGCQIIPPHDSGIQNSILMNLKPFFEDEWDTNIIFEQFSDNLIHVKDEIVQLYIDTIDSKLIKQSKSLSGFQFVYTAMHGVGTQFAQQAVSKLCKDPDSMIVLVDEQCTPDPNFPTVSFPNPEEAHALDLAIQTADKHDIKLVVANDPDADRFSAAVKNDDGQWVQLTGNELGFLFANYIINSLPKESLDSTYLLNSTVSSQMIKSMANKMGFHYEDTLTGFKWIGNGAIDKESQGFHVPFAYEEAIGFMFSVVHDKDGISALIVFLQMYSEWINKGKNVFEILNEGFLKFGYFKECNGYYVLPNPSITSKIFNETIRTYSSEGEAYPSKIENFDVVSWRDLTTGYESHTTGNKPTLPVDPTSQMITALLKPSDAVDASTESIRFTARGSGTEPKLKVYIEATATTEERAIQLARQVWDLVKQEWFQPEINGLTERV</sequence>
<dbReference type="PROSITE" id="PS00710">
    <property type="entry name" value="PGM_PMM"/>
    <property type="match status" value="1"/>
</dbReference>
<evidence type="ECO:0000256" key="9">
    <source>
        <dbReference type="ARBA" id="ARBA00023235"/>
    </source>
</evidence>
<keyword evidence="9" id="KW-0413">Isomerase</keyword>
<dbReference type="EMBL" id="KV453856">
    <property type="protein sequence ID" value="ODV84445.1"/>
    <property type="molecule type" value="Genomic_DNA"/>
</dbReference>
<dbReference type="Pfam" id="PF02878">
    <property type="entry name" value="PGM_PMM_I"/>
    <property type="match status" value="1"/>
</dbReference>
<evidence type="ECO:0000256" key="10">
    <source>
        <dbReference type="ARBA" id="ARBA00023277"/>
    </source>
</evidence>
<dbReference type="InterPro" id="IPR005844">
    <property type="entry name" value="A-D-PHexomutase_a/b/a-I"/>
</dbReference>
<dbReference type="GO" id="GO:0005634">
    <property type="term" value="C:nucleus"/>
    <property type="evidence" value="ECO:0007669"/>
    <property type="project" value="TreeGrafter"/>
</dbReference>
<dbReference type="FunFam" id="3.40.120.10:FF:000035">
    <property type="entry name" value="Pgm3p"/>
    <property type="match status" value="1"/>
</dbReference>
<evidence type="ECO:0000256" key="8">
    <source>
        <dbReference type="ARBA" id="ARBA00022842"/>
    </source>
</evidence>
<keyword evidence="5" id="KW-0313">Glucose metabolism</keyword>
<dbReference type="GO" id="GO:0000287">
    <property type="term" value="F:magnesium ion binding"/>
    <property type="evidence" value="ECO:0007669"/>
    <property type="project" value="InterPro"/>
</dbReference>
<gene>
    <name evidence="15" type="ORF">CANARDRAFT_8433</name>
</gene>
<comment type="subcellular location">
    <subcellularLocation>
        <location evidence="2">Cytoplasm</location>
    </subcellularLocation>
</comment>
<evidence type="ECO:0000259" key="11">
    <source>
        <dbReference type="Pfam" id="PF00408"/>
    </source>
</evidence>
<accession>A0A1E4SY70</accession>
<dbReference type="GO" id="GO:0006006">
    <property type="term" value="P:glucose metabolic process"/>
    <property type="evidence" value="ECO:0007669"/>
    <property type="project" value="UniProtKB-KW"/>
</dbReference>
<keyword evidence="8" id="KW-0460">Magnesium</keyword>
<dbReference type="Gene3D" id="3.40.120.10">
    <property type="entry name" value="Alpha-D-Glucose-1,6-Bisphosphate, subunit A, domain 3"/>
    <property type="match status" value="3"/>
</dbReference>
<evidence type="ECO:0000256" key="5">
    <source>
        <dbReference type="ARBA" id="ARBA00022526"/>
    </source>
</evidence>
<evidence type="ECO:0000259" key="12">
    <source>
        <dbReference type="Pfam" id="PF02878"/>
    </source>
</evidence>
<dbReference type="AlphaFoldDB" id="A0A1E4SY70"/>
<keyword evidence="7" id="KW-0479">Metal-binding</keyword>
<dbReference type="InterPro" id="IPR005845">
    <property type="entry name" value="A-D-PHexomutase_a/b/a-II"/>
</dbReference>
<keyword evidence="6" id="KW-0597">Phosphoprotein</keyword>
<dbReference type="Pfam" id="PF00408">
    <property type="entry name" value="PGM_PMM_IV"/>
    <property type="match status" value="1"/>
</dbReference>
<feature type="domain" description="Alpha-D-phosphohexomutase alpha/beta/alpha" evidence="12">
    <location>
        <begin position="46"/>
        <end position="185"/>
    </location>
</feature>
<dbReference type="SUPFAM" id="SSF55957">
    <property type="entry name" value="Phosphoglucomutase, C-terminal domain"/>
    <property type="match status" value="1"/>
</dbReference>
<proteinExistence type="inferred from homology"/>
<reference evidence="16" key="1">
    <citation type="submission" date="2016-04" db="EMBL/GenBank/DDBJ databases">
        <title>Comparative genomics of biotechnologically important yeasts.</title>
        <authorList>
            <consortium name="DOE Joint Genome Institute"/>
            <person name="Riley R."/>
            <person name="Haridas S."/>
            <person name="Wolfe K.H."/>
            <person name="Lopes M.R."/>
            <person name="Hittinger C.T."/>
            <person name="Goker M."/>
            <person name="Salamov A."/>
            <person name="Wisecaver J."/>
            <person name="Long T.M."/>
            <person name="Aerts A.L."/>
            <person name="Barry K."/>
            <person name="Choi C."/>
            <person name="Clum A."/>
            <person name="Coughlan A.Y."/>
            <person name="Deshpande S."/>
            <person name="Douglass A.P."/>
            <person name="Hanson S.J."/>
            <person name="Klenk H.-P."/>
            <person name="Labutti K."/>
            <person name="Lapidus A."/>
            <person name="Lindquist E."/>
            <person name="Lipzen A."/>
            <person name="Meier-Kolthoff J.P."/>
            <person name="Ohm R.A."/>
            <person name="Otillar R.P."/>
            <person name="Pangilinan J."/>
            <person name="Peng Y."/>
            <person name="Rokas A."/>
            <person name="Rosa C.A."/>
            <person name="Scheuner C."/>
            <person name="Sibirny A.A."/>
            <person name="Slot J.C."/>
            <person name="Stielow J.B."/>
            <person name="Sun H."/>
            <person name="Kurtzman C.P."/>
            <person name="Blackwell M."/>
            <person name="Grigoriev I.V."/>
            <person name="Jeffries T.W."/>
        </authorList>
    </citation>
    <scope>NUCLEOTIDE SEQUENCE [LARGE SCALE GENOMIC DNA]</scope>
    <source>
        <strain evidence="16">NRRL YB-2248</strain>
    </source>
</reference>
<dbReference type="InterPro" id="IPR036900">
    <property type="entry name" value="A-D-PHexomutase_C_sf"/>
</dbReference>
<evidence type="ECO:0008006" key="17">
    <source>
        <dbReference type="Google" id="ProtNLM"/>
    </source>
</evidence>
<dbReference type="GO" id="GO:0005737">
    <property type="term" value="C:cytoplasm"/>
    <property type="evidence" value="ECO:0007669"/>
    <property type="project" value="UniProtKB-SubCell"/>
</dbReference>
<evidence type="ECO:0000256" key="4">
    <source>
        <dbReference type="ARBA" id="ARBA00022490"/>
    </source>
</evidence>
<dbReference type="InterPro" id="IPR016055">
    <property type="entry name" value="A-D-PHexomutase_a/b/a-I/II/III"/>
</dbReference>
<name>A0A1E4SY70_9ASCO</name>
<keyword evidence="10" id="KW-0119">Carbohydrate metabolism</keyword>
<dbReference type="Pfam" id="PF02879">
    <property type="entry name" value="PGM_PMM_II"/>
    <property type="match status" value="1"/>
</dbReference>
<dbReference type="Pfam" id="PF02880">
    <property type="entry name" value="PGM_PMM_III"/>
    <property type="match status" value="1"/>
</dbReference>
<keyword evidence="16" id="KW-1185">Reference proteome</keyword>
<comment type="cofactor">
    <cofactor evidence="1">
        <name>Mg(2+)</name>
        <dbReference type="ChEBI" id="CHEBI:18420"/>
    </cofactor>
</comment>
<evidence type="ECO:0000313" key="16">
    <source>
        <dbReference type="Proteomes" id="UP000094801"/>
    </source>
</evidence>
<evidence type="ECO:0000313" key="15">
    <source>
        <dbReference type="EMBL" id="ODV84445.1"/>
    </source>
</evidence>
<keyword evidence="4" id="KW-0963">Cytoplasm</keyword>
<protein>
    <recommendedName>
        <fullName evidence="17">Phosphoribomutase</fullName>
    </recommendedName>
</protein>
<feature type="domain" description="Alpha-D-phosphohexomutase alpha/beta/alpha" evidence="13">
    <location>
        <begin position="221"/>
        <end position="326"/>
    </location>
</feature>
<dbReference type="InterPro" id="IPR005843">
    <property type="entry name" value="A-D-PHexomutase_C"/>
</dbReference>
<dbReference type="InterPro" id="IPR005841">
    <property type="entry name" value="Alpha-D-phosphohexomutase_SF"/>
</dbReference>
<dbReference type="STRING" id="983967.A0A1E4SY70"/>
<evidence type="ECO:0000256" key="3">
    <source>
        <dbReference type="ARBA" id="ARBA00010231"/>
    </source>
</evidence>
<dbReference type="PANTHER" id="PTHR45745:SF1">
    <property type="entry name" value="PHOSPHOGLUCOMUTASE 2B-RELATED"/>
    <property type="match status" value="1"/>
</dbReference>
<evidence type="ECO:0000259" key="14">
    <source>
        <dbReference type="Pfam" id="PF02880"/>
    </source>
</evidence>